<evidence type="ECO:0000313" key="3">
    <source>
        <dbReference type="EMBL" id="MBB6523638.1"/>
    </source>
</evidence>
<dbReference type="RefSeq" id="WP_166843351.1">
    <property type="nucleotide sequence ID" value="NZ_JAAONY010000004.1"/>
</dbReference>
<evidence type="ECO:0000313" key="4">
    <source>
        <dbReference type="Proteomes" id="UP000528457"/>
    </source>
</evidence>
<dbReference type="InParanoid" id="A0A7X0MXM9"/>
<comment type="caution">
    <text evidence="3">The sequence shown here is derived from an EMBL/GenBank/DDBJ whole genome shotgun (WGS) entry which is preliminary data.</text>
</comment>
<proteinExistence type="predicted"/>
<evidence type="ECO:0000256" key="1">
    <source>
        <dbReference type="SAM" id="MobiDB-lite"/>
    </source>
</evidence>
<dbReference type="EMBL" id="JACHHT010000004">
    <property type="protein sequence ID" value="MBB6523638.1"/>
    <property type="molecule type" value="Genomic_DNA"/>
</dbReference>
<feature type="compositionally biased region" description="Basic and acidic residues" evidence="1">
    <location>
        <begin position="355"/>
        <end position="371"/>
    </location>
</feature>
<evidence type="ECO:0000256" key="2">
    <source>
        <dbReference type="SAM" id="Phobius"/>
    </source>
</evidence>
<accession>A0A7X0MXM9</accession>
<evidence type="ECO:0008006" key="5">
    <source>
        <dbReference type="Google" id="ProtNLM"/>
    </source>
</evidence>
<feature type="transmembrane region" description="Helical" evidence="2">
    <location>
        <begin position="31"/>
        <end position="52"/>
    </location>
</feature>
<feature type="transmembrane region" description="Helical" evidence="2">
    <location>
        <begin position="64"/>
        <end position="90"/>
    </location>
</feature>
<feature type="compositionally biased region" description="Polar residues" evidence="1">
    <location>
        <begin position="316"/>
        <end position="331"/>
    </location>
</feature>
<feature type="transmembrane region" description="Helical" evidence="2">
    <location>
        <begin position="6"/>
        <end position="24"/>
    </location>
</feature>
<keyword evidence="2" id="KW-0472">Membrane</keyword>
<feature type="transmembrane region" description="Helical" evidence="2">
    <location>
        <begin position="111"/>
        <end position="134"/>
    </location>
</feature>
<reference evidence="3 4" key="1">
    <citation type="submission" date="2020-08" db="EMBL/GenBank/DDBJ databases">
        <title>Genomic Encyclopedia of Type Strains, Phase IV (KMG-IV): sequencing the most valuable type-strain genomes for metagenomic binning, comparative biology and taxonomic classification.</title>
        <authorList>
            <person name="Goeker M."/>
        </authorList>
    </citation>
    <scope>NUCLEOTIDE SEQUENCE [LARGE SCALE GENOMIC DNA]</scope>
    <source>
        <strain evidence="3 4">DSM 22368</strain>
    </source>
</reference>
<dbReference type="AlphaFoldDB" id="A0A7X0MXM9"/>
<gene>
    <name evidence="3" type="ORF">HNR48_003952</name>
</gene>
<keyword evidence="2" id="KW-1133">Transmembrane helix</keyword>
<keyword evidence="4" id="KW-1185">Reference proteome</keyword>
<feature type="region of interest" description="Disordered" evidence="1">
    <location>
        <begin position="316"/>
        <end position="371"/>
    </location>
</feature>
<name>A0A7X0MXM9_9GAMM</name>
<organism evidence="3 4">
    <name type="scientific">Pseudoteredinibacter isoporae</name>
    <dbReference type="NCBI Taxonomy" id="570281"/>
    <lineage>
        <taxon>Bacteria</taxon>
        <taxon>Pseudomonadati</taxon>
        <taxon>Pseudomonadota</taxon>
        <taxon>Gammaproteobacteria</taxon>
        <taxon>Cellvibrionales</taxon>
        <taxon>Cellvibrionaceae</taxon>
        <taxon>Pseudoteredinibacter</taxon>
    </lineage>
</organism>
<keyword evidence="2" id="KW-0812">Transmembrane</keyword>
<dbReference type="Proteomes" id="UP000528457">
    <property type="component" value="Unassembled WGS sequence"/>
</dbReference>
<sequence>MGPFSIVLLVSLVFGLIIGWRSGWLATLIRLLSFVGAYVLLYLYLKPLAAYLQQSFELSYLLSYLSAGGGILVLGGLAVSLALRLLFAVLKLFLPWRPPADEDERSAKSPMGAILGGSLAAVFALFLIWAMSLLSVQFPQIQPKPEQTFDVKLAKTSQNLMGSISAQVLQVAGAEKQEQAMVTAIMRNPVANAQRLKSIGSSDSFRRLMQDQNSLNLMRSGNSKALVNDRKFQAVMQEPAMKALVEDSGLSASEDQEELATTVSSAFTRMDRLRRDPKIQNILRDPELQRQIKNKDYFALFSNPKFAEIMEAFQNPAPQTEETDSGTSENRSGAVDDKEQAGSADYPEASSKVYHWVDEEGRHHYSDKEPE</sequence>
<protein>
    <recommendedName>
        <fullName evidence="5">DUF4124 domain-containing protein</fullName>
    </recommendedName>
</protein>